<reference evidence="2" key="1">
    <citation type="submission" date="2019-07" db="EMBL/GenBank/DDBJ databases">
        <authorList>
            <person name="De-Chao Zhang Q."/>
        </authorList>
    </citation>
    <scope>NUCLEOTIDE SEQUENCE</scope>
    <source>
        <strain evidence="2">TP-CH-4</strain>
    </source>
</reference>
<keyword evidence="3" id="KW-1185">Reference proteome</keyword>
<dbReference type="Proteomes" id="UP000707206">
    <property type="component" value="Unassembled WGS sequence"/>
</dbReference>
<protein>
    <submittedName>
        <fullName evidence="2">Uncharacterized protein</fullName>
    </submittedName>
</protein>
<dbReference type="EMBL" id="VIKU02000004">
    <property type="protein sequence ID" value="NHF60331.1"/>
    <property type="molecule type" value="Genomic_DNA"/>
</dbReference>
<gene>
    <name evidence="2" type="ORF">FK220_013335</name>
</gene>
<reference evidence="2" key="2">
    <citation type="submission" date="2020-03" db="EMBL/GenBank/DDBJ databases">
        <title>Flavobacteriaceae bacterium strain TP-CH-4, a member of the family Flavobacteriaceae isolated from a deep-sea seamount.</title>
        <authorList>
            <person name="Zhang D.-C."/>
        </authorList>
    </citation>
    <scope>NUCLEOTIDE SEQUENCE</scope>
    <source>
        <strain evidence="2">TP-CH-4</strain>
    </source>
</reference>
<evidence type="ECO:0000256" key="1">
    <source>
        <dbReference type="SAM" id="SignalP"/>
    </source>
</evidence>
<evidence type="ECO:0000313" key="3">
    <source>
        <dbReference type="Proteomes" id="UP000707206"/>
    </source>
</evidence>
<feature type="chain" id="PRO_5037906673" evidence="1">
    <location>
        <begin position="19"/>
        <end position="144"/>
    </location>
</feature>
<organism evidence="2 3">
    <name type="scientific">Pelagihabitans pacificus</name>
    <dbReference type="NCBI Taxonomy" id="2696054"/>
    <lineage>
        <taxon>Bacteria</taxon>
        <taxon>Pseudomonadati</taxon>
        <taxon>Bacteroidota</taxon>
        <taxon>Flavobacteriia</taxon>
        <taxon>Flavobacteriales</taxon>
        <taxon>Flavobacteriaceae</taxon>
        <taxon>Pelagihabitans</taxon>
    </lineage>
</organism>
<proteinExistence type="predicted"/>
<feature type="signal peptide" evidence="1">
    <location>
        <begin position="1"/>
        <end position="18"/>
    </location>
</feature>
<comment type="caution">
    <text evidence="2">The sequence shown here is derived from an EMBL/GenBank/DDBJ whole genome shotgun (WGS) entry which is preliminary data.</text>
</comment>
<accession>A0A967EBH5</accession>
<dbReference type="RefSeq" id="WP_152574844.1">
    <property type="nucleotide sequence ID" value="NZ_VIKU02000004.1"/>
</dbReference>
<sequence>MKYVLLYILSFSSLLGSAQQTTEEEESLSIIYEAMTRGSSFHCAVTKGRISVKSSGKTITMETRAIAKKDWQEVEQQLKTVLLEHIGNLEAPSAESQTDRARIATLKVKRGDKIFESAPFDEGNPPKELKPLIDKILALAETVE</sequence>
<evidence type="ECO:0000313" key="2">
    <source>
        <dbReference type="EMBL" id="NHF60331.1"/>
    </source>
</evidence>
<dbReference type="AlphaFoldDB" id="A0A967EBH5"/>
<name>A0A967EBH5_9FLAO</name>
<keyword evidence="1" id="KW-0732">Signal</keyword>